<comment type="caution">
    <text evidence="2">The sequence shown here is derived from an EMBL/GenBank/DDBJ whole genome shotgun (WGS) entry which is preliminary data.</text>
</comment>
<dbReference type="AlphaFoldDB" id="A0AAW3XFS6"/>
<protein>
    <submittedName>
        <fullName evidence="2">DUF4431 domain-containing protein</fullName>
    </submittedName>
</protein>
<evidence type="ECO:0000313" key="3">
    <source>
        <dbReference type="Proteomes" id="UP000613022"/>
    </source>
</evidence>
<reference evidence="2" key="1">
    <citation type="submission" date="2020-08" db="EMBL/GenBank/DDBJ databases">
        <title>Distribution of Beta-Lactamase Producing Gram-Negative Bacterial Isolates in Isabela River of Santo Domingo, Dominican Republic.</title>
        <authorList>
            <person name="Calderon V."/>
            <person name="Del Rosario C."/>
            <person name="Duarte A."/>
            <person name="Bonnelly R."/>
            <person name="Barauna R."/>
            <person name="Ramos R.T."/>
            <person name="Perdomo O.P."/>
            <person name="Rodriguez De Francisco L.E."/>
            <person name="Franco De Los Santos E.F."/>
        </authorList>
    </citation>
    <scope>NUCLEOTIDE SEQUENCE</scope>
    <source>
        <strain evidence="2">INTEC_BI4_1.1</strain>
    </source>
</reference>
<dbReference type="RefSeq" id="WP_045269073.1">
    <property type="nucleotide sequence ID" value="NZ_AP022498.1"/>
</dbReference>
<name>A0AAW3XFS6_9ENTR</name>
<dbReference type="Pfam" id="PF14485">
    <property type="entry name" value="DUF4431"/>
    <property type="match status" value="1"/>
</dbReference>
<proteinExistence type="predicted"/>
<dbReference type="Proteomes" id="UP000613022">
    <property type="component" value="Unassembled WGS sequence"/>
</dbReference>
<sequence>MRYYLFLLLMVCVNVFSEEIKPLPQGDSWRKYIAQSLRDEEGLRDGLFNLRRIEANTDIAYVCGLIKDKNDNFLPDAQGQYHLYDRVMVKDYKGNWVSAVRFDKTIDSLQDVHCHYGKDVPLTSALLETQIASQGRKDICQPVNANDPLRGDILNGLRASYVGDSNSVTLNGPLPTVKFIVNDLCATNDYAWFFGKPTGDRASLFIHDDADNHLRVVLKKFADGVWRPMPENSVLTQQSKVGDRYYGMLRERDLAQLAQACSVEGDTVMVTGKLHQLGSGEKAYWVVTPEKPLTCVRDADDSQPGWNQAMQLALTTDDQESFKKLAGKKVTVGGDVSLALSADHHTPLVLENLFRLTENK</sequence>
<gene>
    <name evidence="2" type="ORF">H9R40_06985</name>
</gene>
<feature type="domain" description="DUF4431" evidence="1">
    <location>
        <begin position="310"/>
        <end position="355"/>
    </location>
</feature>
<accession>A0AAW3XFS6</accession>
<dbReference type="InterPro" id="IPR027826">
    <property type="entry name" value="DUF4431"/>
</dbReference>
<evidence type="ECO:0000259" key="1">
    <source>
        <dbReference type="Pfam" id="PF14485"/>
    </source>
</evidence>
<organism evidence="2 3">
    <name type="scientific">Enterobacter kobei</name>
    <dbReference type="NCBI Taxonomy" id="208224"/>
    <lineage>
        <taxon>Bacteria</taxon>
        <taxon>Pseudomonadati</taxon>
        <taxon>Pseudomonadota</taxon>
        <taxon>Gammaproteobacteria</taxon>
        <taxon>Enterobacterales</taxon>
        <taxon>Enterobacteriaceae</taxon>
        <taxon>Enterobacter</taxon>
        <taxon>Enterobacter cloacae complex</taxon>
    </lineage>
</organism>
<dbReference type="EMBL" id="JACSEP010000009">
    <property type="protein sequence ID" value="MBC6322985.1"/>
    <property type="molecule type" value="Genomic_DNA"/>
</dbReference>
<evidence type="ECO:0000313" key="2">
    <source>
        <dbReference type="EMBL" id="MBC6322985.1"/>
    </source>
</evidence>